<name>A0AAE0FLW0_9CHLO</name>
<feature type="region of interest" description="Disordered" evidence="1">
    <location>
        <begin position="1"/>
        <end position="22"/>
    </location>
</feature>
<evidence type="ECO:0000313" key="3">
    <source>
        <dbReference type="Proteomes" id="UP001190700"/>
    </source>
</evidence>
<protein>
    <submittedName>
        <fullName evidence="2">Uncharacterized protein</fullName>
    </submittedName>
</protein>
<dbReference type="AlphaFoldDB" id="A0AAE0FLW0"/>
<dbReference type="Proteomes" id="UP001190700">
    <property type="component" value="Unassembled WGS sequence"/>
</dbReference>
<comment type="caution">
    <text evidence="2">The sequence shown here is derived from an EMBL/GenBank/DDBJ whole genome shotgun (WGS) entry which is preliminary data.</text>
</comment>
<keyword evidence="3" id="KW-1185">Reference proteome</keyword>
<sequence>MLRTLVSASRAPHSTRARVCPSPGPLSAAALSRARVCAGRPAEGRATERALPATWRRPGREVETRAPLALQPGVPSEAPLLLLSRGLQRLRTETCSATLAAGSALSYPNGTVVPCHTSASQPLHGSCVRSWDGGLPLVIVPCAMRSAVDKKGPCGGYAGDAGDSW</sequence>
<organism evidence="2 3">
    <name type="scientific">Cymbomonas tetramitiformis</name>
    <dbReference type="NCBI Taxonomy" id="36881"/>
    <lineage>
        <taxon>Eukaryota</taxon>
        <taxon>Viridiplantae</taxon>
        <taxon>Chlorophyta</taxon>
        <taxon>Pyramimonadophyceae</taxon>
        <taxon>Pyramimonadales</taxon>
        <taxon>Pyramimonadaceae</taxon>
        <taxon>Cymbomonas</taxon>
    </lineage>
</organism>
<evidence type="ECO:0000256" key="1">
    <source>
        <dbReference type="SAM" id="MobiDB-lite"/>
    </source>
</evidence>
<accession>A0AAE0FLW0</accession>
<reference evidence="2 3" key="1">
    <citation type="journal article" date="2015" name="Genome Biol. Evol.">
        <title>Comparative Genomics of a Bacterivorous Green Alga Reveals Evolutionary Causalities and Consequences of Phago-Mixotrophic Mode of Nutrition.</title>
        <authorList>
            <person name="Burns J.A."/>
            <person name="Paasch A."/>
            <person name="Narechania A."/>
            <person name="Kim E."/>
        </authorList>
    </citation>
    <scope>NUCLEOTIDE SEQUENCE [LARGE SCALE GENOMIC DNA]</scope>
    <source>
        <strain evidence="2 3">PLY_AMNH</strain>
    </source>
</reference>
<proteinExistence type="predicted"/>
<gene>
    <name evidence="2" type="ORF">CYMTET_29035</name>
</gene>
<evidence type="ECO:0000313" key="2">
    <source>
        <dbReference type="EMBL" id="KAK3262090.1"/>
    </source>
</evidence>
<dbReference type="EMBL" id="LGRX02016461">
    <property type="protein sequence ID" value="KAK3262090.1"/>
    <property type="molecule type" value="Genomic_DNA"/>
</dbReference>